<dbReference type="GO" id="GO:0003676">
    <property type="term" value="F:nucleic acid binding"/>
    <property type="evidence" value="ECO:0007669"/>
    <property type="project" value="InterPro"/>
</dbReference>
<evidence type="ECO:0008006" key="3">
    <source>
        <dbReference type="Google" id="ProtNLM"/>
    </source>
</evidence>
<dbReference type="AlphaFoldDB" id="A0AAV2YZQ9"/>
<proteinExistence type="predicted"/>
<reference evidence="1" key="1">
    <citation type="submission" date="2022-11" db="EMBL/GenBank/DDBJ databases">
        <authorList>
            <person name="Morgan W.R."/>
            <person name="Tartar A."/>
        </authorList>
    </citation>
    <scope>NUCLEOTIDE SEQUENCE</scope>
    <source>
        <strain evidence="1">ARSEF 373</strain>
    </source>
</reference>
<comment type="caution">
    <text evidence="1">The sequence shown here is derived from an EMBL/GenBank/DDBJ whole genome shotgun (WGS) entry which is preliminary data.</text>
</comment>
<name>A0AAV2YZQ9_9STRA</name>
<reference evidence="1" key="2">
    <citation type="journal article" date="2023" name="Microbiol Resour">
        <title>Decontamination and Annotation of the Draft Genome Sequence of the Oomycete Lagenidium giganteum ARSEF 373.</title>
        <authorList>
            <person name="Morgan W.R."/>
            <person name="Tartar A."/>
        </authorList>
    </citation>
    <scope>NUCLEOTIDE SEQUENCE</scope>
    <source>
        <strain evidence="1">ARSEF 373</strain>
    </source>
</reference>
<keyword evidence="2" id="KW-1185">Reference proteome</keyword>
<gene>
    <name evidence="1" type="ORF">N0F65_005152</name>
</gene>
<evidence type="ECO:0000313" key="2">
    <source>
        <dbReference type="Proteomes" id="UP001146120"/>
    </source>
</evidence>
<organism evidence="1 2">
    <name type="scientific">Lagenidium giganteum</name>
    <dbReference type="NCBI Taxonomy" id="4803"/>
    <lineage>
        <taxon>Eukaryota</taxon>
        <taxon>Sar</taxon>
        <taxon>Stramenopiles</taxon>
        <taxon>Oomycota</taxon>
        <taxon>Peronosporomycetes</taxon>
        <taxon>Pythiales</taxon>
        <taxon>Pythiaceae</taxon>
    </lineage>
</organism>
<dbReference type="EMBL" id="DAKRPA010000119">
    <property type="protein sequence ID" value="DAZ97994.1"/>
    <property type="molecule type" value="Genomic_DNA"/>
</dbReference>
<dbReference type="InterPro" id="IPR036875">
    <property type="entry name" value="Znf_CCHC_sf"/>
</dbReference>
<evidence type="ECO:0000313" key="1">
    <source>
        <dbReference type="EMBL" id="DAZ97994.1"/>
    </source>
</evidence>
<protein>
    <recommendedName>
        <fullName evidence="3">CCHC-type domain-containing protein</fullName>
    </recommendedName>
</protein>
<dbReference type="Proteomes" id="UP001146120">
    <property type="component" value="Unassembled WGS sequence"/>
</dbReference>
<sequence>MNRMLDAYRATITMGQTVVHSRKDSKRNWNEHYVFLMALSKDVQNAHQLVLENLVHYAAPEIETLMMAKYDPWTVDWQTHAEELVRYASLLDGRRKPKPLAEGAKFRPRQKGKGIQCFNCEGYGHKAHGCKKPVKENVPDKAGFSLSVVHEEKDQFPNDGWESWVHDSGASC</sequence>
<dbReference type="SUPFAM" id="SSF57756">
    <property type="entry name" value="Retrovirus zinc finger-like domains"/>
    <property type="match status" value="1"/>
</dbReference>
<accession>A0AAV2YZQ9</accession>
<dbReference type="GO" id="GO:0008270">
    <property type="term" value="F:zinc ion binding"/>
    <property type="evidence" value="ECO:0007669"/>
    <property type="project" value="InterPro"/>
</dbReference>